<dbReference type="EMBL" id="AY577426">
    <property type="protein sequence ID" value="AAS86750.1"/>
    <property type="molecule type" value="mRNA"/>
</dbReference>
<feature type="compositionally biased region" description="Acidic residues" evidence="1">
    <location>
        <begin position="19"/>
        <end position="29"/>
    </location>
</feature>
<evidence type="ECO:0000256" key="1">
    <source>
        <dbReference type="SAM" id="MobiDB-lite"/>
    </source>
</evidence>
<proteinExistence type="evidence at transcript level"/>
<dbReference type="AlphaFoldDB" id="Q592N9"/>
<organism evidence="2">
    <name type="scientific">Lymnaea stagnalis</name>
    <name type="common">Great pond snail</name>
    <name type="synonym">Helix stagnalis</name>
    <dbReference type="NCBI Taxonomy" id="6523"/>
    <lineage>
        <taxon>Eukaryota</taxon>
        <taxon>Metazoa</taxon>
        <taxon>Spiralia</taxon>
        <taxon>Lophotrochozoa</taxon>
        <taxon>Mollusca</taxon>
        <taxon>Gastropoda</taxon>
        <taxon>Heterobranchia</taxon>
        <taxon>Euthyneura</taxon>
        <taxon>Panpulmonata</taxon>
        <taxon>Hygrophila</taxon>
        <taxon>Lymnaeoidea</taxon>
        <taxon>Lymnaeidae</taxon>
        <taxon>Lymnaea</taxon>
    </lineage>
</organism>
<feature type="non-terminal residue" evidence="2">
    <location>
        <position position="1"/>
    </location>
</feature>
<accession>Q592N9</accession>
<feature type="region of interest" description="Disordered" evidence="1">
    <location>
        <begin position="1"/>
        <end position="40"/>
    </location>
</feature>
<reference evidence="2" key="1">
    <citation type="submission" date="2004-03" db="EMBL/GenBank/DDBJ databases">
        <title>A genome-wide screening approach for membrane-targeted gene products.</title>
        <authorList>
            <person name="Jaaro H."/>
            <person name="Levy Z."/>
            <person name="Fainzilber M."/>
        </authorList>
    </citation>
    <scope>NUCLEOTIDE SEQUENCE</scope>
    <source>
        <tissue evidence="2">CNS</tissue>
    </source>
</reference>
<name>Q592N9_LYMST</name>
<feature type="non-terminal residue" evidence="2">
    <location>
        <position position="58"/>
    </location>
</feature>
<protein>
    <submittedName>
        <fullName evidence="2">Uncharacterized protein</fullName>
    </submittedName>
</protein>
<evidence type="ECO:0000313" key="2">
    <source>
        <dbReference type="EMBL" id="AAS86750.1"/>
    </source>
</evidence>
<sequence length="58" mass="6674">EPLRTYDSQDDDSFQKYDDTDDSQEDDGSDDGHEDSCNKKYEADLFYGTHETQVSEGE</sequence>
<feature type="compositionally biased region" description="Basic and acidic residues" evidence="1">
    <location>
        <begin position="30"/>
        <end position="40"/>
    </location>
</feature>